<gene>
    <name evidence="1" type="ORF">HXX76_010170</name>
    <name evidence="2" type="ORF">HXX76_010171</name>
</gene>
<proteinExistence type="predicted"/>
<dbReference type="AlphaFoldDB" id="A0A835T1Y1"/>
<reference evidence="2" key="1">
    <citation type="journal article" date="2020" name="bioRxiv">
        <title>Comparative genomics of Chlamydomonas.</title>
        <authorList>
            <person name="Craig R.J."/>
            <person name="Hasan A.R."/>
            <person name="Ness R.W."/>
            <person name="Keightley P.D."/>
        </authorList>
    </citation>
    <scope>NUCLEOTIDE SEQUENCE</scope>
    <source>
        <strain evidence="2">SAG 7.73</strain>
    </source>
</reference>
<organism evidence="2 3">
    <name type="scientific">Chlamydomonas incerta</name>
    <dbReference type="NCBI Taxonomy" id="51695"/>
    <lineage>
        <taxon>Eukaryota</taxon>
        <taxon>Viridiplantae</taxon>
        <taxon>Chlorophyta</taxon>
        <taxon>core chlorophytes</taxon>
        <taxon>Chlorophyceae</taxon>
        <taxon>CS clade</taxon>
        <taxon>Chlamydomonadales</taxon>
        <taxon>Chlamydomonadaceae</taxon>
        <taxon>Chlamydomonas</taxon>
    </lineage>
</organism>
<comment type="caution">
    <text evidence="2">The sequence shown here is derived from an EMBL/GenBank/DDBJ whole genome shotgun (WGS) entry which is preliminary data.</text>
</comment>
<evidence type="ECO:0000313" key="3">
    <source>
        <dbReference type="Proteomes" id="UP000650467"/>
    </source>
</evidence>
<dbReference type="Proteomes" id="UP000650467">
    <property type="component" value="Unassembled WGS sequence"/>
</dbReference>
<name>A0A835T1Y1_CHLIN</name>
<accession>A0A835T1Y1</accession>
<protein>
    <submittedName>
        <fullName evidence="2">Uncharacterized protein</fullName>
    </submittedName>
</protein>
<dbReference type="OrthoDB" id="548393at2759"/>
<keyword evidence="3" id="KW-1185">Reference proteome</keyword>
<dbReference type="EMBL" id="JAEHOC010000028">
    <property type="protein sequence ID" value="KAG2430070.1"/>
    <property type="molecule type" value="Genomic_DNA"/>
</dbReference>
<sequence length="300" mass="30526">MPVASVAVSHGSSSGCAVRLTAAELAELARGSEAALRRGLEACHQSFLQHQRQQHSASAAAQAQSRQPVLLGPSSAASSVPCCGVSRGDSFPLARVSTHSSSGGQWSSTCGRCVVTGSSGSFEVASCGSAGCERIYAAGGRGSSYSSPMPVAPPTPPQLYDLANAPRECILLTCRGLCLSADTTGRLALHIWTRVASLARLLLSVRPATAATAAASTAYGGTGAAGAAAGLQVFAVAAVWVAAKLEERRQEVPGSGALAVAARSSPAALAAAELRILQWCDWSPYAGFVPDESYLLTWGP</sequence>
<dbReference type="EMBL" id="JAEHOC010000028">
    <property type="protein sequence ID" value="KAG2430071.1"/>
    <property type="molecule type" value="Genomic_DNA"/>
</dbReference>
<evidence type="ECO:0000313" key="1">
    <source>
        <dbReference type="EMBL" id="KAG2430070.1"/>
    </source>
</evidence>
<evidence type="ECO:0000313" key="2">
    <source>
        <dbReference type="EMBL" id="KAG2430071.1"/>
    </source>
</evidence>